<dbReference type="SUPFAM" id="SSF52343">
    <property type="entry name" value="Ferredoxin reductase-like, C-terminal NADP-linked domain"/>
    <property type="match status" value="1"/>
</dbReference>
<dbReference type="Gene3D" id="3.40.50.80">
    <property type="entry name" value="Nucleotide-binding domain of ferredoxin-NADP reductase (FNR) module"/>
    <property type="match status" value="1"/>
</dbReference>
<sequence>MTSPYTTLTIQEIREEAPDTKSFVLAAPPGQEIQYQSGQYLTLVHQQHGQEIRRSYSISSAPAWHEPLTITVKRVDNGLLSRRLIDQARVGDPLLTLGAAGFFTLPEDIGRYRQLVLLAAGSGITPIFSLLKTALRDYPHLRVLLVYSNRTPATTIFRAALAQLAGQYAAQLHLELLYSNDPNLARAHLHKELLETLVARYAPTPPAQTLAYLCGPLNYMRMGTYGLHEAGLPLSHIRRELFNTGAATVPHSIPPDTDAHPVTIRLRGQEHRVLVQYPQTILQAARRQGLVLPYSCEAGQCGNCAARCTQGTIWMATNEVLTERETTRGLVLTCTGYPVGGPATLEIT</sequence>
<evidence type="ECO:0000256" key="4">
    <source>
        <dbReference type="ARBA" id="ARBA00022723"/>
    </source>
</evidence>
<comment type="caution">
    <text evidence="11">The sequence shown here is derived from an EMBL/GenBank/DDBJ whole genome shotgun (WGS) entry which is preliminary data.</text>
</comment>
<dbReference type="InterPro" id="IPR039261">
    <property type="entry name" value="FNR_nucleotide-bd"/>
</dbReference>
<dbReference type="InterPro" id="IPR017927">
    <property type="entry name" value="FAD-bd_FR_type"/>
</dbReference>
<dbReference type="Proteomes" id="UP000297549">
    <property type="component" value="Unassembled WGS sequence"/>
</dbReference>
<keyword evidence="4" id="KW-0479">Metal-binding</keyword>
<evidence type="ECO:0000256" key="8">
    <source>
        <dbReference type="ARBA" id="ARBA00023014"/>
    </source>
</evidence>
<comment type="cofactor">
    <cofactor evidence="1">
        <name>FAD</name>
        <dbReference type="ChEBI" id="CHEBI:57692"/>
    </cofactor>
</comment>
<dbReference type="Gene3D" id="2.40.30.10">
    <property type="entry name" value="Translation factors"/>
    <property type="match status" value="1"/>
</dbReference>
<protein>
    <submittedName>
        <fullName evidence="11">Ferredoxin--NADP reductase</fullName>
    </submittedName>
</protein>
<dbReference type="Pfam" id="PF00111">
    <property type="entry name" value="Fer2"/>
    <property type="match status" value="1"/>
</dbReference>
<dbReference type="CDD" id="cd06214">
    <property type="entry name" value="PA_degradation_oxidoreductase_like"/>
    <property type="match status" value="1"/>
</dbReference>
<dbReference type="PANTHER" id="PTHR47354">
    <property type="entry name" value="NADH OXIDOREDUCTASE HCR"/>
    <property type="match status" value="1"/>
</dbReference>
<evidence type="ECO:0000313" key="11">
    <source>
        <dbReference type="EMBL" id="TGE21703.1"/>
    </source>
</evidence>
<evidence type="ECO:0000256" key="1">
    <source>
        <dbReference type="ARBA" id="ARBA00001974"/>
    </source>
</evidence>
<evidence type="ECO:0000256" key="2">
    <source>
        <dbReference type="ARBA" id="ARBA00022630"/>
    </source>
</evidence>
<dbReference type="PROSITE" id="PS51384">
    <property type="entry name" value="FAD_FR"/>
    <property type="match status" value="1"/>
</dbReference>
<dbReference type="Pfam" id="PF00175">
    <property type="entry name" value="NAD_binding_1"/>
    <property type="match status" value="1"/>
</dbReference>
<dbReference type="InterPro" id="IPR008333">
    <property type="entry name" value="Cbr1-like_FAD-bd_dom"/>
</dbReference>
<keyword evidence="2" id="KW-0285">Flavoprotein</keyword>
<dbReference type="PROSITE" id="PS00197">
    <property type="entry name" value="2FE2S_FER_1"/>
    <property type="match status" value="1"/>
</dbReference>
<dbReference type="SUPFAM" id="SSF63380">
    <property type="entry name" value="Riboflavin synthase domain-like"/>
    <property type="match status" value="1"/>
</dbReference>
<dbReference type="InterPro" id="IPR006058">
    <property type="entry name" value="2Fe2S_fd_BS"/>
</dbReference>
<dbReference type="InterPro" id="IPR001433">
    <property type="entry name" value="OxRdtase_FAD/NAD-bd"/>
</dbReference>
<evidence type="ECO:0000256" key="5">
    <source>
        <dbReference type="ARBA" id="ARBA00022827"/>
    </source>
</evidence>
<dbReference type="EMBL" id="SRLC01000002">
    <property type="protein sequence ID" value="TGE21703.1"/>
    <property type="molecule type" value="Genomic_DNA"/>
</dbReference>
<dbReference type="GO" id="GO:0051537">
    <property type="term" value="F:2 iron, 2 sulfur cluster binding"/>
    <property type="evidence" value="ECO:0007669"/>
    <property type="project" value="UniProtKB-KW"/>
</dbReference>
<dbReference type="PROSITE" id="PS51085">
    <property type="entry name" value="2FE2S_FER_2"/>
    <property type="match status" value="1"/>
</dbReference>
<feature type="domain" description="FAD-binding FR-type" evidence="10">
    <location>
        <begin position="3"/>
        <end position="106"/>
    </location>
</feature>
<proteinExistence type="predicted"/>
<dbReference type="Gene3D" id="3.10.20.30">
    <property type="match status" value="1"/>
</dbReference>
<keyword evidence="6" id="KW-0560">Oxidoreductase</keyword>
<dbReference type="AlphaFoldDB" id="A0A4Z0PXR8"/>
<gene>
    <name evidence="11" type="ORF">E5K00_15635</name>
</gene>
<evidence type="ECO:0000256" key="3">
    <source>
        <dbReference type="ARBA" id="ARBA00022714"/>
    </source>
</evidence>
<evidence type="ECO:0000256" key="6">
    <source>
        <dbReference type="ARBA" id="ARBA00023002"/>
    </source>
</evidence>
<evidence type="ECO:0000313" key="12">
    <source>
        <dbReference type="Proteomes" id="UP000297549"/>
    </source>
</evidence>
<dbReference type="PANTHER" id="PTHR47354:SF8">
    <property type="entry name" value="1,2-PHENYLACETYL-COA EPOXIDASE, SUBUNIT E"/>
    <property type="match status" value="1"/>
</dbReference>
<keyword evidence="5" id="KW-0274">FAD</keyword>
<dbReference type="SUPFAM" id="SSF54292">
    <property type="entry name" value="2Fe-2S ferredoxin-like"/>
    <property type="match status" value="1"/>
</dbReference>
<evidence type="ECO:0000256" key="7">
    <source>
        <dbReference type="ARBA" id="ARBA00023004"/>
    </source>
</evidence>
<organism evidence="11 12">
    <name type="scientific">Hymenobacter aquaticus</name>
    <dbReference type="NCBI Taxonomy" id="1867101"/>
    <lineage>
        <taxon>Bacteria</taxon>
        <taxon>Pseudomonadati</taxon>
        <taxon>Bacteroidota</taxon>
        <taxon>Cytophagia</taxon>
        <taxon>Cytophagales</taxon>
        <taxon>Hymenobacteraceae</taxon>
        <taxon>Hymenobacter</taxon>
    </lineage>
</organism>
<reference evidence="11 12" key="1">
    <citation type="submission" date="2019-04" db="EMBL/GenBank/DDBJ databases">
        <authorList>
            <person name="Feng G."/>
            <person name="Zhang J."/>
            <person name="Zhu H."/>
        </authorList>
    </citation>
    <scope>NUCLEOTIDE SEQUENCE [LARGE SCALE GENOMIC DNA]</scope>
    <source>
        <strain evidence="11 12">JCM 31653</strain>
    </source>
</reference>
<dbReference type="InterPro" id="IPR012675">
    <property type="entry name" value="Beta-grasp_dom_sf"/>
</dbReference>
<keyword evidence="7" id="KW-0408">Iron</keyword>
<keyword evidence="12" id="KW-1185">Reference proteome</keyword>
<dbReference type="InterPro" id="IPR036010">
    <property type="entry name" value="2Fe-2S_ferredoxin-like_sf"/>
</dbReference>
<dbReference type="InterPro" id="IPR001041">
    <property type="entry name" value="2Fe-2S_ferredoxin-type"/>
</dbReference>
<dbReference type="Pfam" id="PF00970">
    <property type="entry name" value="FAD_binding_6"/>
    <property type="match status" value="1"/>
</dbReference>
<accession>A0A4Z0PXR8</accession>
<dbReference type="PRINTS" id="PR00371">
    <property type="entry name" value="FPNCR"/>
</dbReference>
<keyword evidence="3" id="KW-0001">2Fe-2S</keyword>
<evidence type="ECO:0000259" key="9">
    <source>
        <dbReference type="PROSITE" id="PS51085"/>
    </source>
</evidence>
<dbReference type="GO" id="GO:0050660">
    <property type="term" value="F:flavin adenine dinucleotide binding"/>
    <property type="evidence" value="ECO:0007669"/>
    <property type="project" value="TreeGrafter"/>
</dbReference>
<name>A0A4Z0PXR8_9BACT</name>
<dbReference type="InterPro" id="IPR017938">
    <property type="entry name" value="Riboflavin_synthase-like_b-brl"/>
</dbReference>
<dbReference type="InterPro" id="IPR050415">
    <property type="entry name" value="MRET"/>
</dbReference>
<dbReference type="OrthoDB" id="9789468at2"/>
<dbReference type="GO" id="GO:0016491">
    <property type="term" value="F:oxidoreductase activity"/>
    <property type="evidence" value="ECO:0007669"/>
    <property type="project" value="UniProtKB-KW"/>
</dbReference>
<feature type="domain" description="2Fe-2S ferredoxin-type" evidence="9">
    <location>
        <begin position="260"/>
        <end position="348"/>
    </location>
</feature>
<dbReference type="PRINTS" id="PR00410">
    <property type="entry name" value="PHEHYDRXLASE"/>
</dbReference>
<dbReference type="GO" id="GO:0046872">
    <property type="term" value="F:metal ion binding"/>
    <property type="evidence" value="ECO:0007669"/>
    <property type="project" value="UniProtKB-KW"/>
</dbReference>
<evidence type="ECO:0000259" key="10">
    <source>
        <dbReference type="PROSITE" id="PS51384"/>
    </source>
</evidence>
<keyword evidence="8" id="KW-0411">Iron-sulfur</keyword>
<dbReference type="InterPro" id="IPR001709">
    <property type="entry name" value="Flavoprot_Pyr_Nucl_cyt_Rdtase"/>
</dbReference>
<dbReference type="CDD" id="cd00207">
    <property type="entry name" value="fer2"/>
    <property type="match status" value="1"/>
</dbReference>
<dbReference type="RefSeq" id="WP_135464249.1">
    <property type="nucleotide sequence ID" value="NZ_SRLC01000002.1"/>
</dbReference>